<protein>
    <submittedName>
        <fullName evidence="1">Uncharacterized protein</fullName>
    </submittedName>
</protein>
<organism evidence="1 2">
    <name type="scientific">Pseudozyma hubeiensis (strain SY62)</name>
    <name type="common">Yeast</name>
    <dbReference type="NCBI Taxonomy" id="1305764"/>
    <lineage>
        <taxon>Eukaryota</taxon>
        <taxon>Fungi</taxon>
        <taxon>Dikarya</taxon>
        <taxon>Basidiomycota</taxon>
        <taxon>Ustilaginomycotina</taxon>
        <taxon>Ustilaginomycetes</taxon>
        <taxon>Ustilaginales</taxon>
        <taxon>Ustilaginaceae</taxon>
        <taxon>Pseudozyma</taxon>
    </lineage>
</organism>
<keyword evidence="2" id="KW-1185">Reference proteome</keyword>
<name>R9P799_PSEHS</name>
<dbReference type="RefSeq" id="XP_012190801.1">
    <property type="nucleotide sequence ID" value="XM_012335411.1"/>
</dbReference>
<evidence type="ECO:0000313" key="2">
    <source>
        <dbReference type="Proteomes" id="UP000014071"/>
    </source>
</evidence>
<dbReference type="GeneID" id="24110080"/>
<dbReference type="HOGENOM" id="CLU_2813495_0_0_1"/>
<dbReference type="AlphaFoldDB" id="R9P799"/>
<dbReference type="Proteomes" id="UP000014071">
    <property type="component" value="Unassembled WGS sequence"/>
</dbReference>
<proteinExistence type="predicted"/>
<dbReference type="EMBL" id="DF238808">
    <property type="protein sequence ID" value="GAC97214.1"/>
    <property type="molecule type" value="Genomic_DNA"/>
</dbReference>
<accession>R9P799</accession>
<sequence>MQMRWCCCWRLLQGSCKTESPVMLLKEICSRYESLFVTGRPDQGGLDGYRYRYDAFVACCSTKDATW</sequence>
<reference evidence="2" key="1">
    <citation type="journal article" date="2013" name="Genome Announc.">
        <title>Draft genome sequence of the basidiomycetous yeast-like fungus Pseudozyma hubeiensis SY62, which produces an abundant amount of the biosurfactant mannosylerythritol lipids.</title>
        <authorList>
            <person name="Konishi M."/>
            <person name="Hatada Y."/>
            <person name="Horiuchi J."/>
        </authorList>
    </citation>
    <scope>NUCLEOTIDE SEQUENCE [LARGE SCALE GENOMIC DNA]</scope>
    <source>
        <strain evidence="2">SY62</strain>
    </source>
</reference>
<evidence type="ECO:0000313" key="1">
    <source>
        <dbReference type="EMBL" id="GAC97214.1"/>
    </source>
</evidence>
<gene>
    <name evidence="1" type="ORF">PHSY_004799</name>
</gene>